<dbReference type="EMBL" id="FNAF01000008">
    <property type="protein sequence ID" value="SDD82561.1"/>
    <property type="molecule type" value="Genomic_DNA"/>
</dbReference>
<organism evidence="1 2">
    <name type="scientific">Peptococcus niger</name>
    <dbReference type="NCBI Taxonomy" id="2741"/>
    <lineage>
        <taxon>Bacteria</taxon>
        <taxon>Bacillati</taxon>
        <taxon>Bacillota</taxon>
        <taxon>Clostridia</taxon>
        <taxon>Eubacteriales</taxon>
        <taxon>Peptococcaceae</taxon>
        <taxon>Peptococcus</taxon>
    </lineage>
</organism>
<dbReference type="STRING" id="2741.SAMN04489866_10814"/>
<reference evidence="1 2" key="1">
    <citation type="submission" date="2016-10" db="EMBL/GenBank/DDBJ databases">
        <authorList>
            <person name="de Groot N.N."/>
        </authorList>
    </citation>
    <scope>NUCLEOTIDE SEQUENCE [LARGE SCALE GENOMIC DNA]</scope>
    <source>
        <strain evidence="1 2">DSM 20475</strain>
    </source>
</reference>
<accession>A0A1G6XX49</accession>
<sequence length="204" mass="22683">MEALSPALYAILASEGRSDLTNPQKSIAASVLLAAEVWDLLNAGILWGVSSRRFHAGRNPLPADLDHLTQTHRAILVDGASCPSEVYRMLSAPGPCLEREDDYRRIKGPWPIEKPVDYGDMAPAIRQKVRQVALGKTPSPADDALLVALFRASWLRGFYIRSKMDQVTLSKRLKALRRKPPMAGGWPLPDLIMAFLLLREFSRI</sequence>
<proteinExistence type="predicted"/>
<evidence type="ECO:0000313" key="2">
    <source>
        <dbReference type="Proteomes" id="UP000198995"/>
    </source>
</evidence>
<gene>
    <name evidence="1" type="ORF">SAMN04489866_10814</name>
</gene>
<dbReference type="RefSeq" id="WP_091791974.1">
    <property type="nucleotide sequence ID" value="NZ_FNAF01000008.1"/>
</dbReference>
<keyword evidence="2" id="KW-1185">Reference proteome</keyword>
<dbReference type="AlphaFoldDB" id="A0A1G6XX49"/>
<name>A0A1G6XX49_PEPNI</name>
<dbReference type="Proteomes" id="UP000198995">
    <property type="component" value="Unassembled WGS sequence"/>
</dbReference>
<evidence type="ECO:0000313" key="1">
    <source>
        <dbReference type="EMBL" id="SDD82561.1"/>
    </source>
</evidence>
<protein>
    <submittedName>
        <fullName evidence="1">Uncharacterized protein</fullName>
    </submittedName>
</protein>